<dbReference type="EMBL" id="CAFAAP010000248">
    <property type="protein sequence ID" value="CAB4815014.1"/>
    <property type="molecule type" value="Genomic_DNA"/>
</dbReference>
<name>A0A6J6Z338_9ZZZZ</name>
<dbReference type="AlphaFoldDB" id="A0A6J6Z338"/>
<protein>
    <submittedName>
        <fullName evidence="1">Unannotated protein</fullName>
    </submittedName>
</protein>
<evidence type="ECO:0000313" key="1">
    <source>
        <dbReference type="EMBL" id="CAB4815014.1"/>
    </source>
</evidence>
<proteinExistence type="predicted"/>
<sequence length="75" mass="8067">MRVGGFSLVLSFAATRDCCNREISASNGFGVSFLNCDLVDVGEISPLNGISLNLTEFDLAREAIIVLRFLSAVQI</sequence>
<organism evidence="1">
    <name type="scientific">freshwater metagenome</name>
    <dbReference type="NCBI Taxonomy" id="449393"/>
    <lineage>
        <taxon>unclassified sequences</taxon>
        <taxon>metagenomes</taxon>
        <taxon>ecological metagenomes</taxon>
    </lineage>
</organism>
<reference evidence="1" key="1">
    <citation type="submission" date="2020-05" db="EMBL/GenBank/DDBJ databases">
        <authorList>
            <person name="Chiriac C."/>
            <person name="Salcher M."/>
            <person name="Ghai R."/>
            <person name="Kavagutti S V."/>
        </authorList>
    </citation>
    <scope>NUCLEOTIDE SEQUENCE</scope>
</reference>
<gene>
    <name evidence="1" type="ORF">UFOPK3026_01358</name>
</gene>
<accession>A0A6J6Z338</accession>